<evidence type="ECO:0000313" key="10">
    <source>
        <dbReference type="EMBL" id="CCQ64057.1"/>
    </source>
</evidence>
<name>T2JHU4_CROWT</name>
<reference evidence="10 11" key="2">
    <citation type="submission" date="2013-09" db="EMBL/GenBank/DDBJ databases">
        <title>Whole genome comparison of six Crocosphaera watsonii strains with differing phenotypes.</title>
        <authorList>
            <person name="Bench S.R."/>
            <person name="Heller P."/>
            <person name="Frank I."/>
            <person name="Arciniega M."/>
            <person name="Shilova I.N."/>
            <person name="Zehr J.P."/>
        </authorList>
    </citation>
    <scope>NUCLEOTIDE SEQUENCE [LARGE SCALE GENOMIC DNA]</scope>
    <source>
        <strain evidence="10 11">WH 0401</strain>
    </source>
</reference>
<gene>
    <name evidence="10" type="ORF">CWATWH0401_4834</name>
</gene>
<dbReference type="InterPro" id="IPR029149">
    <property type="entry name" value="Creatin/AminoP/Spt16_N"/>
</dbReference>
<comment type="similarity">
    <text evidence="3 8">Belongs to the peptidase M24B family.</text>
</comment>
<evidence type="ECO:0000256" key="8">
    <source>
        <dbReference type="RuleBase" id="RU000590"/>
    </source>
</evidence>
<keyword evidence="7" id="KW-0464">Manganese</keyword>
<dbReference type="InterPro" id="IPR052433">
    <property type="entry name" value="X-Pro_dipept-like"/>
</dbReference>
<evidence type="ECO:0000259" key="9">
    <source>
        <dbReference type="SMART" id="SM01011"/>
    </source>
</evidence>
<dbReference type="PANTHER" id="PTHR43226">
    <property type="entry name" value="XAA-PRO AMINOPEPTIDASE 3"/>
    <property type="match status" value="1"/>
</dbReference>
<sequence>MIDIEYLKNRRTKLANLIDVPTVLWSGKSPSKNFRANHYPFRASSHFLYFAGLPLENAAIKLDNGNLDLFIDNPHPDSSLWHGEMPRREDIALQIGADNAYPMEVLKEQINEVATIPVQDVFTYTKQREILQRSLSINKELNQVDEQLIKAVISLRLTHDKIGLEEIKKAINVSVEAHKIGINSTKKSKNEAEVRAAMESYIISQNMTCAYNSIVTVNGEVLHNETYNNQLKSGDLLLADVGAETPLGWASDITRTWPVSGHFSSSQRDIYDIVLAAHDACIEGIKPGVEYRDIHLLGAKIIAEGLVNLGILKGDLEHLVDKDAHAIFFPHGLGHLLGLDVHDMEDLGDLAGYEEGRTRSERFGLGYLRLDRPLKVGMVVTIEPGFYQVPAILNNPKFQQKYQNDVNWEKLKQFSDVRGIRIEDDILVTETGAEILTKNLPTKAIDIEEMMS</sequence>
<dbReference type="PROSITE" id="PS00491">
    <property type="entry name" value="PROLINE_PEPTIDASE"/>
    <property type="match status" value="1"/>
</dbReference>
<dbReference type="SUPFAM" id="SSF55920">
    <property type="entry name" value="Creatinase/aminopeptidase"/>
    <property type="match status" value="1"/>
</dbReference>
<dbReference type="InterPro" id="IPR036005">
    <property type="entry name" value="Creatinase/aminopeptidase-like"/>
</dbReference>
<comment type="catalytic activity">
    <reaction evidence="1">
        <text>Release of any N-terminal amino acid, including proline, that is linked to proline, even from a dipeptide or tripeptide.</text>
        <dbReference type="EC" id="3.4.11.9"/>
    </reaction>
</comment>
<organism evidence="10 11">
    <name type="scientific">Crocosphaera watsonii WH 0401</name>
    <dbReference type="NCBI Taxonomy" id="555881"/>
    <lineage>
        <taxon>Bacteria</taxon>
        <taxon>Bacillati</taxon>
        <taxon>Cyanobacteriota</taxon>
        <taxon>Cyanophyceae</taxon>
        <taxon>Oscillatoriophycideae</taxon>
        <taxon>Chroococcales</taxon>
        <taxon>Aphanothecaceae</taxon>
        <taxon>Crocosphaera</taxon>
    </lineage>
</organism>
<dbReference type="RefSeq" id="WP_021836842.1">
    <property type="nucleotide sequence ID" value="NZ_CAQM01000810.1"/>
</dbReference>
<evidence type="ECO:0000256" key="4">
    <source>
        <dbReference type="ARBA" id="ARBA00012574"/>
    </source>
</evidence>
<keyword evidence="10" id="KW-0645">Protease</keyword>
<reference evidence="10 11" key="1">
    <citation type="submission" date="2013-01" db="EMBL/GenBank/DDBJ databases">
        <authorList>
            <person name="Bench S."/>
        </authorList>
    </citation>
    <scope>NUCLEOTIDE SEQUENCE [LARGE SCALE GENOMIC DNA]</scope>
    <source>
        <strain evidence="10 11">WH 0401</strain>
    </source>
</reference>
<comment type="caution">
    <text evidence="10">The sequence shown here is derived from an EMBL/GenBank/DDBJ whole genome shotgun (WGS) entry which is preliminary data.</text>
</comment>
<proteinExistence type="inferred from homology"/>
<dbReference type="Pfam" id="PF00557">
    <property type="entry name" value="Peptidase_M24"/>
    <property type="match status" value="1"/>
</dbReference>
<dbReference type="SMART" id="SM01011">
    <property type="entry name" value="AMP_N"/>
    <property type="match status" value="1"/>
</dbReference>
<evidence type="ECO:0000256" key="2">
    <source>
        <dbReference type="ARBA" id="ARBA00001936"/>
    </source>
</evidence>
<dbReference type="GO" id="GO:0030145">
    <property type="term" value="F:manganese ion binding"/>
    <property type="evidence" value="ECO:0007669"/>
    <property type="project" value="InterPro"/>
</dbReference>
<accession>T2JHU4</accession>
<dbReference type="InterPro" id="IPR007865">
    <property type="entry name" value="Aminopep_P_N"/>
</dbReference>
<evidence type="ECO:0000313" key="11">
    <source>
        <dbReference type="Proteomes" id="UP000018198"/>
    </source>
</evidence>
<evidence type="ECO:0000256" key="7">
    <source>
        <dbReference type="ARBA" id="ARBA00023211"/>
    </source>
</evidence>
<keyword evidence="10" id="KW-0031">Aminopeptidase</keyword>
<keyword evidence="5 8" id="KW-0479">Metal-binding</keyword>
<evidence type="ECO:0000256" key="1">
    <source>
        <dbReference type="ARBA" id="ARBA00001424"/>
    </source>
</evidence>
<keyword evidence="6 10" id="KW-0378">Hydrolase</keyword>
<dbReference type="AlphaFoldDB" id="T2JHU4"/>
<feature type="domain" description="Aminopeptidase P N-terminal" evidence="9">
    <location>
        <begin position="2"/>
        <end position="129"/>
    </location>
</feature>
<evidence type="ECO:0000256" key="5">
    <source>
        <dbReference type="ARBA" id="ARBA00022723"/>
    </source>
</evidence>
<dbReference type="CDD" id="cd01087">
    <property type="entry name" value="Prolidase"/>
    <property type="match status" value="1"/>
</dbReference>
<dbReference type="SUPFAM" id="SSF53092">
    <property type="entry name" value="Creatinase/prolidase N-terminal domain"/>
    <property type="match status" value="1"/>
</dbReference>
<dbReference type="InterPro" id="IPR000994">
    <property type="entry name" value="Pept_M24"/>
</dbReference>
<comment type="cofactor">
    <cofactor evidence="2">
        <name>Mn(2+)</name>
        <dbReference type="ChEBI" id="CHEBI:29035"/>
    </cofactor>
</comment>
<dbReference type="InterPro" id="IPR001131">
    <property type="entry name" value="Peptidase_M24B_aminopep-P_CS"/>
</dbReference>
<dbReference type="Pfam" id="PF05195">
    <property type="entry name" value="AMP_N"/>
    <property type="match status" value="1"/>
</dbReference>
<dbReference type="GO" id="GO:0005829">
    <property type="term" value="C:cytosol"/>
    <property type="evidence" value="ECO:0007669"/>
    <property type="project" value="TreeGrafter"/>
</dbReference>
<dbReference type="Proteomes" id="UP000018198">
    <property type="component" value="Unassembled WGS sequence"/>
</dbReference>
<dbReference type="Gene3D" id="3.90.230.10">
    <property type="entry name" value="Creatinase/methionine aminopeptidase superfamily"/>
    <property type="match status" value="1"/>
</dbReference>
<dbReference type="PANTHER" id="PTHR43226:SF4">
    <property type="entry name" value="XAA-PRO AMINOPEPTIDASE 3"/>
    <property type="match status" value="1"/>
</dbReference>
<dbReference type="GO" id="GO:0070006">
    <property type="term" value="F:metalloaminopeptidase activity"/>
    <property type="evidence" value="ECO:0007669"/>
    <property type="project" value="InterPro"/>
</dbReference>
<dbReference type="GO" id="GO:0006508">
    <property type="term" value="P:proteolysis"/>
    <property type="evidence" value="ECO:0007669"/>
    <property type="project" value="TreeGrafter"/>
</dbReference>
<evidence type="ECO:0000256" key="6">
    <source>
        <dbReference type="ARBA" id="ARBA00022801"/>
    </source>
</evidence>
<dbReference type="EC" id="3.4.11.9" evidence="4"/>
<dbReference type="EMBL" id="CAQM01000810">
    <property type="protein sequence ID" value="CCQ64057.1"/>
    <property type="molecule type" value="Genomic_DNA"/>
</dbReference>
<dbReference type="Gene3D" id="3.40.350.10">
    <property type="entry name" value="Creatinase/prolidase N-terminal domain"/>
    <property type="match status" value="1"/>
</dbReference>
<evidence type="ECO:0000256" key="3">
    <source>
        <dbReference type="ARBA" id="ARBA00008766"/>
    </source>
</evidence>
<protein>
    <recommendedName>
        <fullName evidence="4">Xaa-Pro aminopeptidase</fullName>
        <ecNumber evidence="4">3.4.11.9</ecNumber>
    </recommendedName>
</protein>